<feature type="non-terminal residue" evidence="1">
    <location>
        <position position="124"/>
    </location>
</feature>
<organism evidence="1 2">
    <name type="scientific">Cetraspora pellucida</name>
    <dbReference type="NCBI Taxonomy" id="1433469"/>
    <lineage>
        <taxon>Eukaryota</taxon>
        <taxon>Fungi</taxon>
        <taxon>Fungi incertae sedis</taxon>
        <taxon>Mucoromycota</taxon>
        <taxon>Glomeromycotina</taxon>
        <taxon>Glomeromycetes</taxon>
        <taxon>Diversisporales</taxon>
        <taxon>Gigasporaceae</taxon>
        <taxon>Cetraspora</taxon>
    </lineage>
</organism>
<dbReference type="Proteomes" id="UP000789366">
    <property type="component" value="Unassembled WGS sequence"/>
</dbReference>
<name>A0ACA9M6L6_9GLOM</name>
<sequence length="124" mass="14094">MEEDSYINGSNLPDGLDLVSVGHEELDEELMSDNPEINKFIKENDGLKWIPYEQLSNIKYLARGGFSVVSKAKWNSLDVALKSLNNSKNLTADTLQEITHYQSFDHRHVIYVNQCYGISQDPTT</sequence>
<gene>
    <name evidence="1" type="ORF">SPELUC_LOCUS6072</name>
</gene>
<evidence type="ECO:0000313" key="1">
    <source>
        <dbReference type="EMBL" id="CAG8573161.1"/>
    </source>
</evidence>
<reference evidence="1" key="1">
    <citation type="submission" date="2021-06" db="EMBL/GenBank/DDBJ databases">
        <authorList>
            <person name="Kallberg Y."/>
            <person name="Tangrot J."/>
            <person name="Rosling A."/>
        </authorList>
    </citation>
    <scope>NUCLEOTIDE SEQUENCE</scope>
    <source>
        <strain evidence="1">28 12/20/2015</strain>
    </source>
</reference>
<evidence type="ECO:0000313" key="2">
    <source>
        <dbReference type="Proteomes" id="UP000789366"/>
    </source>
</evidence>
<comment type="caution">
    <text evidence="1">The sequence shown here is derived from an EMBL/GenBank/DDBJ whole genome shotgun (WGS) entry which is preliminary data.</text>
</comment>
<accession>A0ACA9M6L6</accession>
<proteinExistence type="predicted"/>
<keyword evidence="2" id="KW-1185">Reference proteome</keyword>
<dbReference type="EMBL" id="CAJVPW010006785">
    <property type="protein sequence ID" value="CAG8573161.1"/>
    <property type="molecule type" value="Genomic_DNA"/>
</dbReference>
<protein>
    <submittedName>
        <fullName evidence="1">5411_t:CDS:1</fullName>
    </submittedName>
</protein>